<comment type="pathway">
    <text evidence="2">Secondary metabolite biosynthesis.</text>
</comment>
<dbReference type="GO" id="GO:0016020">
    <property type="term" value="C:membrane"/>
    <property type="evidence" value="ECO:0007669"/>
    <property type="project" value="UniProtKB-SubCell"/>
</dbReference>
<dbReference type="GO" id="GO:0006629">
    <property type="term" value="P:lipid metabolic process"/>
    <property type="evidence" value="ECO:0007669"/>
    <property type="project" value="InterPro"/>
</dbReference>
<dbReference type="InterPro" id="IPR044851">
    <property type="entry name" value="Wax_synthase"/>
</dbReference>
<proteinExistence type="inferred from homology"/>
<accession>A0A9P6HBD3</accession>
<evidence type="ECO:0000256" key="2">
    <source>
        <dbReference type="ARBA" id="ARBA00005179"/>
    </source>
</evidence>
<evidence type="ECO:0000313" key="11">
    <source>
        <dbReference type="Proteomes" id="UP000736335"/>
    </source>
</evidence>
<evidence type="ECO:0000313" key="10">
    <source>
        <dbReference type="EMBL" id="KAF9781677.1"/>
    </source>
</evidence>
<feature type="domain" description="Wax synthase" evidence="9">
    <location>
        <begin position="274"/>
        <end position="359"/>
    </location>
</feature>
<dbReference type="AlphaFoldDB" id="A0A9P6HBD3"/>
<feature type="transmembrane region" description="Helical" evidence="8">
    <location>
        <begin position="35"/>
        <end position="52"/>
    </location>
</feature>
<dbReference type="PANTHER" id="PTHR31595">
    <property type="entry name" value="LONG-CHAIN-ALCOHOL O-FATTY-ACYLTRANSFERASE 3-RELATED"/>
    <property type="match status" value="1"/>
</dbReference>
<feature type="transmembrane region" description="Helical" evidence="8">
    <location>
        <begin position="59"/>
        <end position="81"/>
    </location>
</feature>
<dbReference type="EMBL" id="WIUZ02000013">
    <property type="protein sequence ID" value="KAF9781677.1"/>
    <property type="molecule type" value="Genomic_DNA"/>
</dbReference>
<organism evidence="10 11">
    <name type="scientific">Thelephora terrestris</name>
    <dbReference type="NCBI Taxonomy" id="56493"/>
    <lineage>
        <taxon>Eukaryota</taxon>
        <taxon>Fungi</taxon>
        <taxon>Dikarya</taxon>
        <taxon>Basidiomycota</taxon>
        <taxon>Agaricomycotina</taxon>
        <taxon>Agaricomycetes</taxon>
        <taxon>Thelephorales</taxon>
        <taxon>Thelephoraceae</taxon>
        <taxon>Thelephora</taxon>
    </lineage>
</organism>
<dbReference type="InterPro" id="IPR032805">
    <property type="entry name" value="Wax_synthase_dom"/>
</dbReference>
<gene>
    <name evidence="10" type="ORF">BJ322DRAFT_1213017</name>
</gene>
<evidence type="ECO:0000259" key="9">
    <source>
        <dbReference type="Pfam" id="PF13813"/>
    </source>
</evidence>
<dbReference type="Proteomes" id="UP000736335">
    <property type="component" value="Unassembled WGS sequence"/>
</dbReference>
<evidence type="ECO:0000256" key="4">
    <source>
        <dbReference type="ARBA" id="ARBA00022679"/>
    </source>
</evidence>
<sequence>MRPSVWQEIYTASHHAFRIIVPLPHHRTPWAWNNAYWAIVPFIPLGVMAYLVRRRDTFVMRLLLLPATICLLVHSAHGFYWSDPLVETRNWSQRFVCAQFISKALECALTPSGLSKVGETRLPPIGGEKDVYVRSSPTAKHGVPNLIFFPPAVSDAFEVLFACRGYGWDFEQGVHKPQEYRPLERHAFVNATWIMVFRNFIVIDFLDAAVKLVPEASSPSGGSIFLPLPPVQRCVVSAIIVIMTAIGIRAGFEVVYGVATLIGVGLLNQSPLLWPPPFDHPFSSDSLTVFWGKGWHQSLRRMFFIYGGYPAFWLGSWISKETGKALMVFGVFTASGLFHELSTYTPGRGLDMRTTRFFVGQAVAVLGERAWFKLTGTKVHGWIGFIWVCFWTAVLGQQCIDAWYRRGLGSSAAIPTYMSPTRNLLWPILRWAHPVFKSLP</sequence>
<dbReference type="Pfam" id="PF13813">
    <property type="entry name" value="MBOAT_2"/>
    <property type="match status" value="1"/>
</dbReference>
<name>A0A9P6HBD3_9AGAM</name>
<comment type="subcellular location">
    <subcellularLocation>
        <location evidence="1">Membrane</location>
        <topology evidence="1">Multi-pass membrane protein</topology>
    </subcellularLocation>
</comment>
<keyword evidence="6 8" id="KW-1133">Transmembrane helix</keyword>
<dbReference type="PANTHER" id="PTHR31595:SF57">
    <property type="entry name" value="OS04G0481900 PROTEIN"/>
    <property type="match status" value="1"/>
</dbReference>
<evidence type="ECO:0000256" key="8">
    <source>
        <dbReference type="SAM" id="Phobius"/>
    </source>
</evidence>
<reference evidence="10" key="2">
    <citation type="submission" date="2020-11" db="EMBL/GenBank/DDBJ databases">
        <authorList>
            <consortium name="DOE Joint Genome Institute"/>
            <person name="Kuo A."/>
            <person name="Miyauchi S."/>
            <person name="Kiss E."/>
            <person name="Drula E."/>
            <person name="Kohler A."/>
            <person name="Sanchez-Garcia M."/>
            <person name="Andreopoulos B."/>
            <person name="Barry K.W."/>
            <person name="Bonito G."/>
            <person name="Buee M."/>
            <person name="Carver A."/>
            <person name="Chen C."/>
            <person name="Cichocki N."/>
            <person name="Clum A."/>
            <person name="Culley D."/>
            <person name="Crous P.W."/>
            <person name="Fauchery L."/>
            <person name="Girlanda M."/>
            <person name="Hayes R."/>
            <person name="Keri Z."/>
            <person name="Labutti K."/>
            <person name="Lipzen A."/>
            <person name="Lombard V."/>
            <person name="Magnuson J."/>
            <person name="Maillard F."/>
            <person name="Morin E."/>
            <person name="Murat C."/>
            <person name="Nolan M."/>
            <person name="Ohm R."/>
            <person name="Pangilinan J."/>
            <person name="Pereira M."/>
            <person name="Perotto S."/>
            <person name="Peter M."/>
            <person name="Riley R."/>
            <person name="Sitrit Y."/>
            <person name="Stielow B."/>
            <person name="Szollosi G."/>
            <person name="Zifcakova L."/>
            <person name="Stursova M."/>
            <person name="Spatafora J.W."/>
            <person name="Tedersoo L."/>
            <person name="Vaario L.-M."/>
            <person name="Yamada A."/>
            <person name="Yan M."/>
            <person name="Wang P."/>
            <person name="Xu J."/>
            <person name="Bruns T."/>
            <person name="Baldrian P."/>
            <person name="Vilgalys R."/>
            <person name="Henrissat B."/>
            <person name="Grigoriev I.V."/>
            <person name="Hibbett D."/>
            <person name="Nagy L.G."/>
            <person name="Martin F.M."/>
        </authorList>
    </citation>
    <scope>NUCLEOTIDE SEQUENCE</scope>
    <source>
        <strain evidence="10">UH-Tt-Lm1</strain>
    </source>
</reference>
<evidence type="ECO:0000256" key="6">
    <source>
        <dbReference type="ARBA" id="ARBA00022989"/>
    </source>
</evidence>
<evidence type="ECO:0000256" key="3">
    <source>
        <dbReference type="ARBA" id="ARBA00007282"/>
    </source>
</evidence>
<dbReference type="GO" id="GO:0008374">
    <property type="term" value="F:O-acyltransferase activity"/>
    <property type="evidence" value="ECO:0007669"/>
    <property type="project" value="InterPro"/>
</dbReference>
<keyword evidence="5 8" id="KW-0812">Transmembrane</keyword>
<evidence type="ECO:0000256" key="1">
    <source>
        <dbReference type="ARBA" id="ARBA00004141"/>
    </source>
</evidence>
<comment type="similarity">
    <text evidence="3">Belongs to the wax synthase family.</text>
</comment>
<keyword evidence="11" id="KW-1185">Reference proteome</keyword>
<evidence type="ECO:0000256" key="7">
    <source>
        <dbReference type="ARBA" id="ARBA00023136"/>
    </source>
</evidence>
<keyword evidence="7 8" id="KW-0472">Membrane</keyword>
<dbReference type="OrthoDB" id="1077582at2759"/>
<comment type="caution">
    <text evidence="10">The sequence shown here is derived from an EMBL/GenBank/DDBJ whole genome shotgun (WGS) entry which is preliminary data.</text>
</comment>
<evidence type="ECO:0000256" key="5">
    <source>
        <dbReference type="ARBA" id="ARBA00022692"/>
    </source>
</evidence>
<protein>
    <recommendedName>
        <fullName evidence="9">Wax synthase domain-containing protein</fullName>
    </recommendedName>
</protein>
<reference evidence="10" key="1">
    <citation type="journal article" date="2020" name="Nat. Commun.">
        <title>Large-scale genome sequencing of mycorrhizal fungi provides insights into the early evolution of symbiotic traits.</title>
        <authorList>
            <person name="Miyauchi S."/>
            <person name="Kiss E."/>
            <person name="Kuo A."/>
            <person name="Drula E."/>
            <person name="Kohler A."/>
            <person name="Sanchez-Garcia M."/>
            <person name="Morin E."/>
            <person name="Andreopoulos B."/>
            <person name="Barry K.W."/>
            <person name="Bonito G."/>
            <person name="Buee M."/>
            <person name="Carver A."/>
            <person name="Chen C."/>
            <person name="Cichocki N."/>
            <person name="Clum A."/>
            <person name="Culley D."/>
            <person name="Crous P.W."/>
            <person name="Fauchery L."/>
            <person name="Girlanda M."/>
            <person name="Hayes R.D."/>
            <person name="Keri Z."/>
            <person name="LaButti K."/>
            <person name="Lipzen A."/>
            <person name="Lombard V."/>
            <person name="Magnuson J."/>
            <person name="Maillard F."/>
            <person name="Murat C."/>
            <person name="Nolan M."/>
            <person name="Ohm R.A."/>
            <person name="Pangilinan J."/>
            <person name="Pereira M.F."/>
            <person name="Perotto S."/>
            <person name="Peter M."/>
            <person name="Pfister S."/>
            <person name="Riley R."/>
            <person name="Sitrit Y."/>
            <person name="Stielow J.B."/>
            <person name="Szollosi G."/>
            <person name="Zifcakova L."/>
            <person name="Stursova M."/>
            <person name="Spatafora J.W."/>
            <person name="Tedersoo L."/>
            <person name="Vaario L.M."/>
            <person name="Yamada A."/>
            <person name="Yan M."/>
            <person name="Wang P."/>
            <person name="Xu J."/>
            <person name="Bruns T."/>
            <person name="Baldrian P."/>
            <person name="Vilgalys R."/>
            <person name="Dunand C."/>
            <person name="Henrissat B."/>
            <person name="Grigoriev I.V."/>
            <person name="Hibbett D."/>
            <person name="Nagy L.G."/>
            <person name="Martin F.M."/>
        </authorList>
    </citation>
    <scope>NUCLEOTIDE SEQUENCE</scope>
    <source>
        <strain evidence="10">UH-Tt-Lm1</strain>
    </source>
</reference>
<keyword evidence="4" id="KW-0808">Transferase</keyword>